<gene>
    <name evidence="1" type="ORF">UFOVP245_38</name>
</gene>
<dbReference type="GO" id="GO:0003677">
    <property type="term" value="F:DNA binding"/>
    <property type="evidence" value="ECO:0007669"/>
    <property type="project" value="InterPro"/>
</dbReference>
<dbReference type="InterPro" id="IPR031868">
    <property type="entry name" value="Phage_clamp_gp62"/>
</dbReference>
<reference evidence="1" key="1">
    <citation type="submission" date="2020-05" db="EMBL/GenBank/DDBJ databases">
        <authorList>
            <person name="Chiriac C."/>
            <person name="Salcher M."/>
            <person name="Ghai R."/>
            <person name="Kavagutti S V."/>
        </authorList>
    </citation>
    <scope>NUCLEOTIDE SEQUENCE</scope>
</reference>
<dbReference type="EMBL" id="LR798287">
    <property type="protein sequence ID" value="CAB5220864.1"/>
    <property type="molecule type" value="Genomic_DNA"/>
</dbReference>
<accession>A0A6J7WXT4</accession>
<organism evidence="1">
    <name type="scientific">uncultured Caudovirales phage</name>
    <dbReference type="NCBI Taxonomy" id="2100421"/>
    <lineage>
        <taxon>Viruses</taxon>
        <taxon>Duplodnaviria</taxon>
        <taxon>Heunggongvirae</taxon>
        <taxon>Uroviricota</taxon>
        <taxon>Caudoviricetes</taxon>
        <taxon>Peduoviridae</taxon>
        <taxon>Maltschvirus</taxon>
        <taxon>Maltschvirus maltsch</taxon>
    </lineage>
</organism>
<proteinExistence type="predicted"/>
<dbReference type="GO" id="GO:0006260">
    <property type="term" value="P:DNA replication"/>
    <property type="evidence" value="ECO:0007669"/>
    <property type="project" value="InterPro"/>
</dbReference>
<name>A0A6J7WXT4_9CAUD</name>
<dbReference type="Pfam" id="PF16790">
    <property type="entry name" value="Phage_clamp_A"/>
    <property type="match status" value="1"/>
</dbReference>
<dbReference type="Gene3D" id="1.20.272.50">
    <property type="entry name" value="Bacteriophage clamp loader A subunit, A' domain"/>
    <property type="match status" value="1"/>
</dbReference>
<evidence type="ECO:0000313" key="1">
    <source>
        <dbReference type="EMBL" id="CAB5220864.1"/>
    </source>
</evidence>
<sequence>MSNPFDYVNAINGSKVDMIRDSANPELSEKLYSPFHVNKAMSYHKDTILIANYINAVPHVDHKLQNDYYLNSVRSGKRFAKWHKKEESDDLDVIQEYYQVNYYKAVEIKKVLTRQQLDLIKIRITKGGNDVQSKSNGGGQST</sequence>
<protein>
    <submittedName>
        <fullName evidence="1">Clamp loader small subunit</fullName>
    </submittedName>
</protein>